<name>A0ABT6HK02_9ACTN</name>
<organism evidence="1 2">
    <name type="scientific">Streptomyces chengmaiensis</name>
    <dbReference type="NCBI Taxonomy" id="3040919"/>
    <lineage>
        <taxon>Bacteria</taxon>
        <taxon>Bacillati</taxon>
        <taxon>Actinomycetota</taxon>
        <taxon>Actinomycetes</taxon>
        <taxon>Kitasatosporales</taxon>
        <taxon>Streptomycetaceae</taxon>
        <taxon>Streptomyces</taxon>
    </lineage>
</organism>
<sequence>MVRRLIKRRKARELNSLADVAYRRGLASNGLAAGRARDVLSGEVTSTEQNLAHPYFRDRVPSKLRPHLLRFARQVAVSETRSWQLNLMLQSHHIAARQKFGVAIDRPAHLVYSLNDIPDAGVTCEVDQSFLVRYPDRLYQFVEFFALLTFHDFFRFGDLAALENQGIRVTPDIIRAALVRYALMQENLTDGGACLVPKEATKLRYLYTPGAMAGYTAHSFILAHELAHRLVDEADTAPQLSNWLEGNSLSHPRSETTADAIAVMLMASKYADQTVETEGSRLALSALSALDVGSHARLPTLGVEITDRLKLVRPFCRVSNSPRINPARTEFLRRVAYYEGAVPSQGWDALHYLVKRGRIAAIGHVHEAIELTRFGDLPLAIGKRDIDLRLLRKQVNAAPAIFHSLVGSIDSLTLHASDGIGSYTLRFCDLLGIKGAGREVMEDLASPVRMYDLIAWLFDSPALAPLIEINREEGYATAIYLAGVYAGSCARAMERQL</sequence>
<protein>
    <submittedName>
        <fullName evidence="1">Uncharacterized protein</fullName>
    </submittedName>
</protein>
<evidence type="ECO:0000313" key="1">
    <source>
        <dbReference type="EMBL" id="MDH2388578.1"/>
    </source>
</evidence>
<proteinExistence type="predicted"/>
<keyword evidence="2" id="KW-1185">Reference proteome</keyword>
<reference evidence="1 2" key="1">
    <citation type="submission" date="2023-04" db="EMBL/GenBank/DDBJ databases">
        <title>Streptomyces chengmaiensis sp. nov. isolated from the stem of mangrove plant in Hainan.</title>
        <authorList>
            <person name="Huang X."/>
            <person name="Zhou S."/>
            <person name="Chu X."/>
            <person name="Xie Y."/>
            <person name="Lin Y."/>
        </authorList>
    </citation>
    <scope>NUCLEOTIDE SEQUENCE [LARGE SCALE GENOMIC DNA]</scope>
    <source>
        <strain evidence="1 2">HNM0663</strain>
    </source>
</reference>
<dbReference type="RefSeq" id="WP_279926874.1">
    <property type="nucleotide sequence ID" value="NZ_JARWBG010000005.1"/>
</dbReference>
<dbReference type="EMBL" id="JARWBG010000005">
    <property type="protein sequence ID" value="MDH2388578.1"/>
    <property type="molecule type" value="Genomic_DNA"/>
</dbReference>
<dbReference type="Proteomes" id="UP001223144">
    <property type="component" value="Unassembled WGS sequence"/>
</dbReference>
<evidence type="ECO:0000313" key="2">
    <source>
        <dbReference type="Proteomes" id="UP001223144"/>
    </source>
</evidence>
<comment type="caution">
    <text evidence="1">The sequence shown here is derived from an EMBL/GenBank/DDBJ whole genome shotgun (WGS) entry which is preliminary data.</text>
</comment>
<accession>A0ABT6HK02</accession>
<gene>
    <name evidence="1" type="ORF">QCN29_07225</name>
</gene>